<organism evidence="2 3">
    <name type="scientific">Holdemania filiformis</name>
    <dbReference type="NCBI Taxonomy" id="61171"/>
    <lineage>
        <taxon>Bacteria</taxon>
        <taxon>Bacillati</taxon>
        <taxon>Bacillota</taxon>
        <taxon>Erysipelotrichia</taxon>
        <taxon>Erysipelotrichales</taxon>
        <taxon>Erysipelotrichaceae</taxon>
        <taxon>Holdemania</taxon>
    </lineage>
</organism>
<dbReference type="RefSeq" id="WP_117893444.1">
    <property type="nucleotide sequence ID" value="NZ_CABJCV010000002.1"/>
</dbReference>
<gene>
    <name evidence="2" type="ORF">DWY25_02940</name>
</gene>
<dbReference type="SUPFAM" id="SSF159941">
    <property type="entry name" value="MM3350-like"/>
    <property type="match status" value="1"/>
</dbReference>
<dbReference type="AlphaFoldDB" id="A0A412G5L8"/>
<dbReference type="Gene3D" id="3.10.290.30">
    <property type="entry name" value="MM3350-like"/>
    <property type="match status" value="1"/>
</dbReference>
<evidence type="ECO:0000313" key="2">
    <source>
        <dbReference type="EMBL" id="RGR76325.1"/>
    </source>
</evidence>
<protein>
    <recommendedName>
        <fullName evidence="1">Plasmid pRiA4b Orf3-like domain-containing protein</fullName>
    </recommendedName>
</protein>
<dbReference type="Proteomes" id="UP000284178">
    <property type="component" value="Unassembled WGS sequence"/>
</dbReference>
<proteinExistence type="predicted"/>
<reference evidence="2 3" key="1">
    <citation type="submission" date="2018-08" db="EMBL/GenBank/DDBJ databases">
        <title>A genome reference for cultivated species of the human gut microbiota.</title>
        <authorList>
            <person name="Zou Y."/>
            <person name="Xue W."/>
            <person name="Luo G."/>
        </authorList>
    </citation>
    <scope>NUCLEOTIDE SEQUENCE [LARGE SCALE GENOMIC DNA]</scope>
    <source>
        <strain evidence="2 3">AF24-29</strain>
    </source>
</reference>
<dbReference type="InterPro" id="IPR024047">
    <property type="entry name" value="MM3350-like_sf"/>
</dbReference>
<dbReference type="GeneID" id="83014365"/>
<sequence length="268" mass="30877">MIQQLIDQHLSAITAQIRAKYPSEMESYAKRLINLGMDADQVEEDMQAVLRTLVMSNESVSDEEFFCILNLFPDYEQFGKQTIEFKITLEGTKSWRKVRLPAILSLTELAYAAIAAFHGMGGHLFTLKLNDKQYSPFEFELGDYENSSQVLLCHLGLKEKSKIEIDYDLGAGWGFNCVVTKLDCEDEPLLEPELISGKGYNLWEDNREYLEFLIEDPKIKVQDWEGRFRQVGKIAKEEGITQFDAEDCDEFPLEMEVLREIYNPANKD</sequence>
<accession>A0A412G5L8</accession>
<comment type="caution">
    <text evidence="2">The sequence shown here is derived from an EMBL/GenBank/DDBJ whole genome shotgun (WGS) entry which is preliminary data.</text>
</comment>
<dbReference type="EMBL" id="QRUP01000002">
    <property type="protein sequence ID" value="RGR76325.1"/>
    <property type="molecule type" value="Genomic_DNA"/>
</dbReference>
<evidence type="ECO:0000259" key="1">
    <source>
        <dbReference type="Pfam" id="PF07929"/>
    </source>
</evidence>
<dbReference type="InterPro" id="IPR012912">
    <property type="entry name" value="Plasmid_pRiA4b_Orf3-like"/>
</dbReference>
<evidence type="ECO:0000313" key="3">
    <source>
        <dbReference type="Proteomes" id="UP000284178"/>
    </source>
</evidence>
<feature type="domain" description="Plasmid pRiA4b Orf3-like" evidence="1">
    <location>
        <begin position="82"/>
        <end position="207"/>
    </location>
</feature>
<dbReference type="Pfam" id="PF07929">
    <property type="entry name" value="PRiA4_ORF3"/>
    <property type="match status" value="1"/>
</dbReference>
<keyword evidence="3" id="KW-1185">Reference proteome</keyword>
<name>A0A412G5L8_9FIRM</name>